<evidence type="ECO:0000313" key="2">
    <source>
        <dbReference type="Proteomes" id="UP000071065"/>
    </source>
</evidence>
<name>A0A142B8I5_9GAMM</name>
<protein>
    <submittedName>
        <fullName evidence="1">Uncharacterized protein</fullName>
    </submittedName>
</protein>
<dbReference type="EMBL" id="CP013251">
    <property type="protein sequence ID" value="AMO55061.1"/>
    <property type="molecule type" value="Genomic_DNA"/>
</dbReference>
<dbReference type="Proteomes" id="UP000071065">
    <property type="component" value="Chromosome"/>
</dbReference>
<sequence length="35" mass="3716">MAEDLNYDGAIGTVTGSIIYIDKVSCDGHAIVAFR</sequence>
<evidence type="ECO:0000313" key="1">
    <source>
        <dbReference type="EMBL" id="AMO55061.1"/>
    </source>
</evidence>
<dbReference type="KEGG" id="emp:EZMO1_0838"/>
<organism evidence="1 2">
    <name type="scientific">Endozoicomonas montiporae CL-33</name>
    <dbReference type="NCBI Taxonomy" id="570277"/>
    <lineage>
        <taxon>Bacteria</taxon>
        <taxon>Pseudomonadati</taxon>
        <taxon>Pseudomonadota</taxon>
        <taxon>Gammaproteobacteria</taxon>
        <taxon>Oceanospirillales</taxon>
        <taxon>Endozoicomonadaceae</taxon>
        <taxon>Endozoicomonas</taxon>
    </lineage>
</organism>
<proteinExistence type="predicted"/>
<reference evidence="1 2" key="1">
    <citation type="journal article" date="2016" name="Front. Microbiol.">
        <title>Genomic Insight into the Host-Endosymbiont Relationship of Endozoicomonas montiporae CL-33(T) with its Coral Host.</title>
        <authorList>
            <person name="Ding J.-Y."/>
            <person name="Shiu J.-H."/>
            <person name="Chen W.-M."/>
            <person name="Chiang Y.-R."/>
            <person name="Tang S.-L."/>
        </authorList>
    </citation>
    <scope>NUCLEOTIDE SEQUENCE [LARGE SCALE GENOMIC DNA]</scope>
    <source>
        <strain evidence="1 2">CL-33</strain>
    </source>
</reference>
<dbReference type="PATRIC" id="fig|570277.3.peg.917"/>
<dbReference type="AlphaFoldDB" id="A0A142B8I5"/>
<accession>A0A142B8I5</accession>
<gene>
    <name evidence="1" type="ORF">EZMO1_0838</name>
</gene>